<sequence length="307" mass="34935">MPVFSRILPPLVSSYAVQAAFALVFVPQHNEKFYDLAGAVGYLSTTFVSLYYPILKESFVLRTLRPLPPLSSFAPRQLLLSAAIGVWSTRLGTFLVQRAFKAGGDSRFDEVKHQPAKFSFFWFMQATWVFLVGLPVYLANTLPPQAHPPLHVRDYAAFALFASSFIFEVLADHQKTVWRHNKDAKQHDEKFITSGLWSISRHPNYVGEVGVWTGIWGLSTAVLQTSYFPRGTVVAAAISPLFTYFLLRHLSGVPPLEKAGNNKFGNDPKWGEYKRHVHVQCSLWSIFRSQRTRRNVPIFWPWSSTRE</sequence>
<feature type="transmembrane region" description="Helical" evidence="1">
    <location>
        <begin position="6"/>
        <end position="26"/>
    </location>
</feature>
<proteinExistence type="predicted"/>
<accession>A0A8H5HZ59</accession>
<dbReference type="InterPro" id="IPR010721">
    <property type="entry name" value="UstE-like"/>
</dbReference>
<gene>
    <name evidence="2" type="ORF">D9757_001438</name>
</gene>
<dbReference type="EMBL" id="JAACJN010000006">
    <property type="protein sequence ID" value="KAF5392206.1"/>
    <property type="molecule type" value="Genomic_DNA"/>
</dbReference>
<dbReference type="OrthoDB" id="67965at2759"/>
<comment type="caution">
    <text evidence="2">The sequence shown here is derived from an EMBL/GenBank/DDBJ whole genome shotgun (WGS) entry which is preliminary data.</text>
</comment>
<keyword evidence="1" id="KW-1133">Transmembrane helix</keyword>
<organism evidence="2 3">
    <name type="scientific">Collybiopsis confluens</name>
    <dbReference type="NCBI Taxonomy" id="2823264"/>
    <lineage>
        <taxon>Eukaryota</taxon>
        <taxon>Fungi</taxon>
        <taxon>Dikarya</taxon>
        <taxon>Basidiomycota</taxon>
        <taxon>Agaricomycotina</taxon>
        <taxon>Agaricomycetes</taxon>
        <taxon>Agaricomycetidae</taxon>
        <taxon>Agaricales</taxon>
        <taxon>Marasmiineae</taxon>
        <taxon>Omphalotaceae</taxon>
        <taxon>Collybiopsis</taxon>
    </lineage>
</organism>
<dbReference type="GO" id="GO:0016020">
    <property type="term" value="C:membrane"/>
    <property type="evidence" value="ECO:0007669"/>
    <property type="project" value="TreeGrafter"/>
</dbReference>
<name>A0A8H5HZ59_9AGAR</name>
<dbReference type="PANTHER" id="PTHR32251:SF17">
    <property type="entry name" value="STEROID 5-ALPHA REDUCTASE C-TERMINAL DOMAIN-CONTAINING PROTEIN"/>
    <property type="match status" value="1"/>
</dbReference>
<dbReference type="Gene3D" id="1.20.120.1630">
    <property type="match status" value="1"/>
</dbReference>
<evidence type="ECO:0000256" key="1">
    <source>
        <dbReference type="SAM" id="Phobius"/>
    </source>
</evidence>
<evidence type="ECO:0000313" key="3">
    <source>
        <dbReference type="Proteomes" id="UP000518752"/>
    </source>
</evidence>
<evidence type="ECO:0000313" key="2">
    <source>
        <dbReference type="EMBL" id="KAF5392206.1"/>
    </source>
</evidence>
<keyword evidence="1" id="KW-0472">Membrane</keyword>
<reference evidence="2 3" key="1">
    <citation type="journal article" date="2020" name="ISME J.">
        <title>Uncovering the hidden diversity of litter-decomposition mechanisms in mushroom-forming fungi.</title>
        <authorList>
            <person name="Floudas D."/>
            <person name="Bentzer J."/>
            <person name="Ahren D."/>
            <person name="Johansson T."/>
            <person name="Persson P."/>
            <person name="Tunlid A."/>
        </authorList>
    </citation>
    <scope>NUCLEOTIDE SEQUENCE [LARGE SCALE GENOMIC DNA]</scope>
    <source>
        <strain evidence="2 3">CBS 406.79</strain>
    </source>
</reference>
<protein>
    <recommendedName>
        <fullName evidence="4">Steroid 5-alpha reductase C-terminal domain-containing protein</fullName>
    </recommendedName>
</protein>
<dbReference type="Proteomes" id="UP000518752">
    <property type="component" value="Unassembled WGS sequence"/>
</dbReference>
<evidence type="ECO:0008006" key="4">
    <source>
        <dbReference type="Google" id="ProtNLM"/>
    </source>
</evidence>
<feature type="transmembrane region" description="Helical" evidence="1">
    <location>
        <begin position="150"/>
        <end position="171"/>
    </location>
</feature>
<dbReference type="AlphaFoldDB" id="A0A8H5HZ59"/>
<dbReference type="Pfam" id="PF06966">
    <property type="entry name" value="DUF1295"/>
    <property type="match status" value="1"/>
</dbReference>
<keyword evidence="1" id="KW-0812">Transmembrane</keyword>
<keyword evidence="3" id="KW-1185">Reference proteome</keyword>
<dbReference type="PANTHER" id="PTHR32251">
    <property type="entry name" value="3-OXO-5-ALPHA-STEROID 4-DEHYDROGENASE"/>
    <property type="match status" value="1"/>
</dbReference>
<feature type="transmembrane region" description="Helical" evidence="1">
    <location>
        <begin position="33"/>
        <end position="54"/>
    </location>
</feature>
<dbReference type="PROSITE" id="PS50244">
    <property type="entry name" value="S5A_REDUCTASE"/>
    <property type="match status" value="1"/>
</dbReference>
<feature type="transmembrane region" description="Helical" evidence="1">
    <location>
        <begin position="118"/>
        <end position="138"/>
    </location>
</feature>